<gene>
    <name evidence="2" type="ORF">KC19_9G084200</name>
</gene>
<dbReference type="Proteomes" id="UP000822688">
    <property type="component" value="Chromosome 9"/>
</dbReference>
<sequence>MHLCYNWVWFETALSLLVQAILDEQNDASFKEISDWVRNLQFCDAQQQLYKSAPVAPLDGLHPAPVVLTL</sequence>
<organism evidence="2 3">
    <name type="scientific">Ceratodon purpureus</name>
    <name type="common">Fire moss</name>
    <name type="synonym">Dicranum purpureum</name>
    <dbReference type="NCBI Taxonomy" id="3225"/>
    <lineage>
        <taxon>Eukaryota</taxon>
        <taxon>Viridiplantae</taxon>
        <taxon>Streptophyta</taxon>
        <taxon>Embryophyta</taxon>
        <taxon>Bryophyta</taxon>
        <taxon>Bryophytina</taxon>
        <taxon>Bryopsida</taxon>
        <taxon>Dicranidae</taxon>
        <taxon>Pseudoditrichales</taxon>
        <taxon>Ditrichaceae</taxon>
        <taxon>Ceratodon</taxon>
    </lineage>
</organism>
<feature type="signal peptide" evidence="1">
    <location>
        <begin position="1"/>
        <end position="20"/>
    </location>
</feature>
<evidence type="ECO:0000256" key="1">
    <source>
        <dbReference type="SAM" id="SignalP"/>
    </source>
</evidence>
<proteinExistence type="predicted"/>
<evidence type="ECO:0000313" key="2">
    <source>
        <dbReference type="EMBL" id="KAG0561689.1"/>
    </source>
</evidence>
<protein>
    <submittedName>
        <fullName evidence="2">Uncharacterized protein</fullName>
    </submittedName>
</protein>
<dbReference type="AlphaFoldDB" id="A0A8T0GTJ6"/>
<keyword evidence="3" id="KW-1185">Reference proteome</keyword>
<evidence type="ECO:0000313" key="3">
    <source>
        <dbReference type="Proteomes" id="UP000822688"/>
    </source>
</evidence>
<name>A0A8T0GTJ6_CERPU</name>
<accession>A0A8T0GTJ6</accession>
<reference evidence="2" key="1">
    <citation type="submission" date="2020-06" db="EMBL/GenBank/DDBJ databases">
        <title>WGS assembly of Ceratodon purpureus strain R40.</title>
        <authorList>
            <person name="Carey S.B."/>
            <person name="Jenkins J."/>
            <person name="Shu S."/>
            <person name="Lovell J.T."/>
            <person name="Sreedasyam A."/>
            <person name="Maumus F."/>
            <person name="Tiley G.P."/>
            <person name="Fernandez-Pozo N."/>
            <person name="Barry K."/>
            <person name="Chen C."/>
            <person name="Wang M."/>
            <person name="Lipzen A."/>
            <person name="Daum C."/>
            <person name="Saski C.A."/>
            <person name="Payton A.C."/>
            <person name="Mcbreen J.C."/>
            <person name="Conrad R.E."/>
            <person name="Kollar L.M."/>
            <person name="Olsson S."/>
            <person name="Huttunen S."/>
            <person name="Landis J.B."/>
            <person name="Wickett N.J."/>
            <person name="Johnson M.G."/>
            <person name="Rensing S.A."/>
            <person name="Grimwood J."/>
            <person name="Schmutz J."/>
            <person name="Mcdaniel S.F."/>
        </authorList>
    </citation>
    <scope>NUCLEOTIDE SEQUENCE</scope>
    <source>
        <strain evidence="2">R40</strain>
    </source>
</reference>
<feature type="chain" id="PRO_5035790711" evidence="1">
    <location>
        <begin position="21"/>
        <end position="70"/>
    </location>
</feature>
<dbReference type="EMBL" id="CM026430">
    <property type="protein sequence ID" value="KAG0561689.1"/>
    <property type="molecule type" value="Genomic_DNA"/>
</dbReference>
<keyword evidence="1" id="KW-0732">Signal</keyword>
<comment type="caution">
    <text evidence="2">The sequence shown here is derived from an EMBL/GenBank/DDBJ whole genome shotgun (WGS) entry which is preliminary data.</text>
</comment>